<reference evidence="1 2" key="1">
    <citation type="submission" date="2024-10" db="EMBL/GenBank/DDBJ databases">
        <title>The Natural Products Discovery Center: Release of the First 8490 Sequenced Strains for Exploring Actinobacteria Biosynthetic Diversity.</title>
        <authorList>
            <person name="Kalkreuter E."/>
            <person name="Kautsar S.A."/>
            <person name="Yang D."/>
            <person name="Bader C.D."/>
            <person name="Teijaro C.N."/>
            <person name="Fluegel L."/>
            <person name="Davis C.M."/>
            <person name="Simpson J.R."/>
            <person name="Lauterbach L."/>
            <person name="Steele A.D."/>
            <person name="Gui C."/>
            <person name="Meng S."/>
            <person name="Li G."/>
            <person name="Viehrig K."/>
            <person name="Ye F."/>
            <person name="Su P."/>
            <person name="Kiefer A.F."/>
            <person name="Nichols A."/>
            <person name="Cepeda A.J."/>
            <person name="Yan W."/>
            <person name="Fan B."/>
            <person name="Jiang Y."/>
            <person name="Adhikari A."/>
            <person name="Zheng C.-J."/>
            <person name="Schuster L."/>
            <person name="Cowan T.M."/>
            <person name="Smanski M.J."/>
            <person name="Chevrette M.G."/>
            <person name="De Carvalho L.P.S."/>
            <person name="Shen B."/>
        </authorList>
    </citation>
    <scope>NUCLEOTIDE SEQUENCE [LARGE SCALE GENOMIC DNA]</scope>
    <source>
        <strain evidence="1 2">NPDC002593</strain>
    </source>
</reference>
<evidence type="ECO:0000313" key="1">
    <source>
        <dbReference type="EMBL" id="MFF3574622.1"/>
    </source>
</evidence>
<accession>A0ABW6SE78</accession>
<protein>
    <submittedName>
        <fullName evidence="1">Uncharacterized protein</fullName>
    </submittedName>
</protein>
<sequence length="247" mass="25641">MLPGIGFLVACSSVSGSVQHGDCLKKNGDSFDKVSCSDSAAAYVVLDRAGSGHPHGDCIDVAGTEYDYSDDDGYVCVGDKGADPAHAVNVAQIGDCLTGSDGSSVQKVNCTDATARYRVLARDTESMIGLNMACKDVRGTERTYSFELKVTKGIGAGLGRGVTFCLAAKDADTSRTVDNAEVGSCLQETGANQVRVVDCTSPDAKYKVLRSVGLSTLCDNVSGVIATYSYQSPGEILGTYLCLGAPQ</sequence>
<comment type="caution">
    <text evidence="1">The sequence shown here is derived from an EMBL/GenBank/DDBJ whole genome shotgun (WGS) entry which is preliminary data.</text>
</comment>
<name>A0ABW6SE78_9NOCA</name>
<dbReference type="InterPro" id="IPR018247">
    <property type="entry name" value="EF_Hand_1_Ca_BS"/>
</dbReference>
<proteinExistence type="predicted"/>
<dbReference type="EMBL" id="JBIAQY010000028">
    <property type="protein sequence ID" value="MFF3574622.1"/>
    <property type="molecule type" value="Genomic_DNA"/>
</dbReference>
<dbReference type="RefSeq" id="WP_040830779.1">
    <property type="nucleotide sequence ID" value="NZ_JBIAQY010000028.1"/>
</dbReference>
<gene>
    <name evidence="1" type="ORF">ACFYXQ_43420</name>
</gene>
<evidence type="ECO:0000313" key="2">
    <source>
        <dbReference type="Proteomes" id="UP001601992"/>
    </source>
</evidence>
<keyword evidence="2" id="KW-1185">Reference proteome</keyword>
<dbReference type="Proteomes" id="UP001601992">
    <property type="component" value="Unassembled WGS sequence"/>
</dbReference>
<organism evidence="1 2">
    <name type="scientific">Nocardia jiangxiensis</name>
    <dbReference type="NCBI Taxonomy" id="282685"/>
    <lineage>
        <taxon>Bacteria</taxon>
        <taxon>Bacillati</taxon>
        <taxon>Actinomycetota</taxon>
        <taxon>Actinomycetes</taxon>
        <taxon>Mycobacteriales</taxon>
        <taxon>Nocardiaceae</taxon>
        <taxon>Nocardia</taxon>
    </lineage>
</organism>
<dbReference type="PROSITE" id="PS00018">
    <property type="entry name" value="EF_HAND_1"/>
    <property type="match status" value="1"/>
</dbReference>